<evidence type="ECO:0000313" key="2">
    <source>
        <dbReference type="Proteomes" id="UP001163324"/>
    </source>
</evidence>
<proteinExistence type="predicted"/>
<name>A0ACC0VEX5_9HYPO</name>
<organism evidence="1 2">
    <name type="scientific">Trichothecium roseum</name>
    <dbReference type="NCBI Taxonomy" id="47278"/>
    <lineage>
        <taxon>Eukaryota</taxon>
        <taxon>Fungi</taxon>
        <taxon>Dikarya</taxon>
        <taxon>Ascomycota</taxon>
        <taxon>Pezizomycotina</taxon>
        <taxon>Sordariomycetes</taxon>
        <taxon>Hypocreomycetidae</taxon>
        <taxon>Hypocreales</taxon>
        <taxon>Hypocreales incertae sedis</taxon>
        <taxon>Trichothecium</taxon>
    </lineage>
</organism>
<protein>
    <submittedName>
        <fullName evidence="1">Uncharacterized protein</fullName>
    </submittedName>
</protein>
<comment type="caution">
    <text evidence="1">The sequence shown here is derived from an EMBL/GenBank/DDBJ whole genome shotgun (WGS) entry which is preliminary data.</text>
</comment>
<dbReference type="Proteomes" id="UP001163324">
    <property type="component" value="Chromosome 1"/>
</dbReference>
<keyword evidence="2" id="KW-1185">Reference proteome</keyword>
<evidence type="ECO:0000313" key="1">
    <source>
        <dbReference type="EMBL" id="KAI9904380.1"/>
    </source>
</evidence>
<reference evidence="1" key="1">
    <citation type="submission" date="2022-10" db="EMBL/GenBank/DDBJ databases">
        <title>Complete Genome of Trichothecium roseum strain YXFP-22015, a Plant Pathogen Isolated from Citrus.</title>
        <authorList>
            <person name="Wang Y."/>
            <person name="Zhu L."/>
        </authorList>
    </citation>
    <scope>NUCLEOTIDE SEQUENCE</scope>
    <source>
        <strain evidence="1">YXFP-22015</strain>
    </source>
</reference>
<gene>
    <name evidence="1" type="ORF">N3K66_000909</name>
</gene>
<accession>A0ACC0VEX5</accession>
<dbReference type="EMBL" id="CM047940">
    <property type="protein sequence ID" value="KAI9904380.1"/>
    <property type="molecule type" value="Genomic_DNA"/>
</dbReference>
<sequence>MAELSALNQEYFNNLASEYDSRFGDTIAQLEGIIREAKDFIGMKEHGRVLDYACGTGLLSRGLYPSGRRAYVGNLILPTDPRPSAFTASEFGSFDLASVTSGFHHFDDCDLAAKRLTERLRPGGVLLIVDFLPHGGDEGGGSASLASSGVAHHGFTEERISEMFAGAGCGADFAFRALPEKVVFEDKKSGRRMARGLFLARGNKV</sequence>